<evidence type="ECO:0000256" key="4">
    <source>
        <dbReference type="ARBA" id="ARBA00023002"/>
    </source>
</evidence>
<evidence type="ECO:0000256" key="3">
    <source>
        <dbReference type="ARBA" id="ARBA00022827"/>
    </source>
</evidence>
<dbReference type="Pfam" id="PF13450">
    <property type="entry name" value="NAD_binding_8"/>
    <property type="match status" value="1"/>
</dbReference>
<evidence type="ECO:0000256" key="2">
    <source>
        <dbReference type="ARBA" id="ARBA00022630"/>
    </source>
</evidence>
<dbReference type="InterPro" id="IPR002938">
    <property type="entry name" value="FAD-bd"/>
</dbReference>
<dbReference type="PRINTS" id="PR00420">
    <property type="entry name" value="RNGMNOXGNASE"/>
</dbReference>
<evidence type="ECO:0000313" key="8">
    <source>
        <dbReference type="Proteomes" id="UP001323405"/>
    </source>
</evidence>
<dbReference type="Pfam" id="PF01494">
    <property type="entry name" value="FAD_binding_3"/>
    <property type="match status" value="1"/>
</dbReference>
<evidence type="ECO:0000256" key="5">
    <source>
        <dbReference type="ARBA" id="ARBA00023033"/>
    </source>
</evidence>
<dbReference type="Proteomes" id="UP001323405">
    <property type="component" value="Unassembled WGS sequence"/>
</dbReference>
<gene>
    <name evidence="7" type="ORF">QC762_116440</name>
</gene>
<dbReference type="InterPro" id="IPR036188">
    <property type="entry name" value="FAD/NAD-bd_sf"/>
</dbReference>
<keyword evidence="2" id="KW-0285">Flavoprotein</keyword>
<evidence type="ECO:0000259" key="6">
    <source>
        <dbReference type="Pfam" id="PF01494"/>
    </source>
</evidence>
<name>A0ABR0GWV8_9PEZI</name>
<dbReference type="EMBL" id="JAFFHA010000001">
    <property type="protein sequence ID" value="KAK4660128.1"/>
    <property type="molecule type" value="Genomic_DNA"/>
</dbReference>
<dbReference type="GeneID" id="87905968"/>
<keyword evidence="4" id="KW-0560">Oxidoreductase</keyword>
<evidence type="ECO:0000313" key="7">
    <source>
        <dbReference type="EMBL" id="KAK4660128.1"/>
    </source>
</evidence>
<dbReference type="InterPro" id="IPR050493">
    <property type="entry name" value="FAD-dep_Monooxygenase_BioMet"/>
</dbReference>
<sequence>MGLTCHRKMSLHIIIVGAGIAGLSAAVSLRRTGHRVEIYERTSANNEVGAAITVPPNASRFLLEWGLDPVAERFVKADEMAFLDPLTLNTLFAVPQEQNRARYGYDLWLSHRVDLHAWFRRKATAVEGPGTPVVLHLQRAVVRYDPATPSITLADGGVLSADLVVGADGIHSLATEVVLGSKIEPSPSAYYNTCFRFLIPAASLAEDPETRWWHEDEHSRKVSMRIITHNATSRRIVSYPCRDREIHNFVGLYHDPAMATATREDYLAKVDKNSVLETFGAEVFSPKLRAVIGKATDVKRWPLLNRRPIPSWHRERLVLVGDAAHPMLPHQGQGGAQGLEDGCVLGIVLYGASNLADIERRLEIYEKVRRNRASAIQILSSVGMDQGHLVLEDLKPYFPEGQVPKTPPEMVAFASGYNAVAASVKAMKEELDPSFELPAEFFGPRKGGK</sequence>
<protein>
    <recommendedName>
        <fullName evidence="6">FAD-binding domain-containing protein</fullName>
    </recommendedName>
</protein>
<evidence type="ECO:0000256" key="1">
    <source>
        <dbReference type="ARBA" id="ARBA00007992"/>
    </source>
</evidence>
<proteinExistence type="inferred from homology"/>
<accession>A0ABR0GWV8</accession>
<dbReference type="PANTHER" id="PTHR13789:SF215">
    <property type="entry name" value="FAD-BINDING DOMAIN-CONTAINING PROTEIN-RELATED"/>
    <property type="match status" value="1"/>
</dbReference>
<dbReference type="SUPFAM" id="SSF51905">
    <property type="entry name" value="FAD/NAD(P)-binding domain"/>
    <property type="match status" value="1"/>
</dbReference>
<feature type="domain" description="FAD-binding" evidence="6">
    <location>
        <begin position="159"/>
        <end position="376"/>
    </location>
</feature>
<keyword evidence="8" id="KW-1185">Reference proteome</keyword>
<keyword evidence="3" id="KW-0274">FAD</keyword>
<organism evidence="7 8">
    <name type="scientific">Podospora pseudocomata</name>
    <dbReference type="NCBI Taxonomy" id="2093779"/>
    <lineage>
        <taxon>Eukaryota</taxon>
        <taxon>Fungi</taxon>
        <taxon>Dikarya</taxon>
        <taxon>Ascomycota</taxon>
        <taxon>Pezizomycotina</taxon>
        <taxon>Sordariomycetes</taxon>
        <taxon>Sordariomycetidae</taxon>
        <taxon>Sordariales</taxon>
        <taxon>Podosporaceae</taxon>
        <taxon>Podospora</taxon>
    </lineage>
</organism>
<reference evidence="7 8" key="1">
    <citation type="journal article" date="2023" name="bioRxiv">
        <title>High-quality genome assemblies of four members of thePodospora anserinaspecies complex.</title>
        <authorList>
            <person name="Ament-Velasquez S.L."/>
            <person name="Vogan A.A."/>
            <person name="Wallerman O."/>
            <person name="Hartmann F."/>
            <person name="Gautier V."/>
            <person name="Silar P."/>
            <person name="Giraud T."/>
            <person name="Johannesson H."/>
        </authorList>
    </citation>
    <scope>NUCLEOTIDE SEQUENCE [LARGE SCALE GENOMIC DNA]</scope>
    <source>
        <strain evidence="7 8">CBS 415.72m</strain>
    </source>
</reference>
<comment type="caution">
    <text evidence="7">The sequence shown here is derived from an EMBL/GenBank/DDBJ whole genome shotgun (WGS) entry which is preliminary data.</text>
</comment>
<keyword evidence="5" id="KW-0503">Monooxygenase</keyword>
<dbReference type="RefSeq" id="XP_062749098.1">
    <property type="nucleotide sequence ID" value="XM_062886061.1"/>
</dbReference>
<dbReference type="Gene3D" id="3.50.50.60">
    <property type="entry name" value="FAD/NAD(P)-binding domain"/>
    <property type="match status" value="1"/>
</dbReference>
<dbReference type="SUPFAM" id="SSF54373">
    <property type="entry name" value="FAD-linked reductases, C-terminal domain"/>
    <property type="match status" value="1"/>
</dbReference>
<dbReference type="PANTHER" id="PTHR13789">
    <property type="entry name" value="MONOOXYGENASE"/>
    <property type="match status" value="1"/>
</dbReference>
<comment type="similarity">
    <text evidence="1">Belongs to the paxM FAD-dependent monooxygenase family.</text>
</comment>